<dbReference type="InterPro" id="IPR045397">
    <property type="entry name" value="TumE-like"/>
</dbReference>
<reference evidence="1" key="1">
    <citation type="submission" date="2021-12" db="EMBL/GenBank/DDBJ databases">
        <title>Novel species in genus Dyadobacter.</title>
        <authorList>
            <person name="Ma C."/>
        </authorList>
    </citation>
    <scope>NUCLEOTIDE SEQUENCE</scope>
    <source>
        <strain evidence="1">CY399</strain>
    </source>
</reference>
<name>A0A9X1P8D4_9BACT</name>
<protein>
    <submittedName>
        <fullName evidence="1">DUF6516 family protein</fullName>
    </submittedName>
</protein>
<dbReference type="EMBL" id="JAJTTA010000002">
    <property type="protein sequence ID" value="MCF0040271.1"/>
    <property type="molecule type" value="Genomic_DNA"/>
</dbReference>
<gene>
    <name evidence="1" type="ORF">LXM24_09260</name>
</gene>
<dbReference type="RefSeq" id="WP_234612715.1">
    <property type="nucleotide sequence ID" value="NZ_CP098806.1"/>
</dbReference>
<dbReference type="AlphaFoldDB" id="A0A9X1P8D4"/>
<evidence type="ECO:0000313" key="2">
    <source>
        <dbReference type="Proteomes" id="UP001139700"/>
    </source>
</evidence>
<proteinExistence type="predicted"/>
<dbReference type="Proteomes" id="UP001139700">
    <property type="component" value="Unassembled WGS sequence"/>
</dbReference>
<keyword evidence="2" id="KW-1185">Reference proteome</keyword>
<evidence type="ECO:0000313" key="1">
    <source>
        <dbReference type="EMBL" id="MCF0040271.1"/>
    </source>
</evidence>
<sequence>MEIFKWLDDENFVISYTINDFREFSESYYLNLEIRFNQNTVLYVREYVEASRRKYAFHWQKENGDLLVRWDNAPHFPNLPTFPHHKHKADGTVQESTDISLDDVFEYIKKELAP</sequence>
<comment type="caution">
    <text evidence="1">The sequence shown here is derived from an EMBL/GenBank/DDBJ whole genome shotgun (WGS) entry which is preliminary data.</text>
</comment>
<dbReference type="Pfam" id="PF20126">
    <property type="entry name" value="TumE"/>
    <property type="match status" value="1"/>
</dbReference>
<accession>A0A9X1P8D4</accession>
<organism evidence="1 2">
    <name type="scientific">Dyadobacter fanqingshengii</name>
    <dbReference type="NCBI Taxonomy" id="2906443"/>
    <lineage>
        <taxon>Bacteria</taxon>
        <taxon>Pseudomonadati</taxon>
        <taxon>Bacteroidota</taxon>
        <taxon>Cytophagia</taxon>
        <taxon>Cytophagales</taxon>
        <taxon>Spirosomataceae</taxon>
        <taxon>Dyadobacter</taxon>
    </lineage>
</organism>